<reference evidence="2 3" key="1">
    <citation type="submission" date="2013-08" db="EMBL/GenBank/DDBJ databases">
        <title>Lactobacillus wasatchii sp. WDC04, a late gas producing bacteria isolated from aged chedder cheese.</title>
        <authorList>
            <person name="Oberg C.J."/>
            <person name="Culumber M."/>
            <person name="McMahon D.J."/>
            <person name="Broadbent J.R."/>
            <person name="Oberg T.S."/>
            <person name="Ortaki F."/>
        </authorList>
    </citation>
    <scope>NUCLEOTIDE SEQUENCE [LARGE SCALE GENOMIC DNA]</scope>
    <source>
        <strain evidence="2 3">WDC04</strain>
    </source>
</reference>
<dbReference type="SUPFAM" id="SSF101960">
    <property type="entry name" value="Stabilizer of iron transporter SufD"/>
    <property type="match status" value="1"/>
</dbReference>
<feature type="domain" description="SUF system FeS cluster assembly SufBD core" evidence="1">
    <location>
        <begin position="127"/>
        <end position="349"/>
    </location>
</feature>
<dbReference type="AlphaFoldDB" id="A0A0D0Y5Y8"/>
<proteinExistence type="predicted"/>
<name>A0A0D0Y5Y8_9LACO</name>
<accession>A0A0D0Y5Y8</accession>
<dbReference type="PANTHER" id="PTHR43575">
    <property type="entry name" value="PROTEIN ABCI7, CHLOROPLASTIC"/>
    <property type="match status" value="1"/>
</dbReference>
<dbReference type="OrthoDB" id="9803529at2"/>
<protein>
    <submittedName>
        <fullName evidence="2">Iron-sulfur cluster assembly protein</fullName>
    </submittedName>
</protein>
<organism evidence="2 3">
    <name type="scientific">Paucilactobacillus wasatchensis</name>
    <dbReference type="NCBI Taxonomy" id="1335616"/>
    <lineage>
        <taxon>Bacteria</taxon>
        <taxon>Bacillati</taxon>
        <taxon>Bacillota</taxon>
        <taxon>Bacilli</taxon>
        <taxon>Lactobacillales</taxon>
        <taxon>Lactobacillaceae</taxon>
        <taxon>Paucilactobacillus</taxon>
    </lineage>
</organism>
<dbReference type="PATRIC" id="fig|1335616.4.peg.692"/>
<dbReference type="InterPro" id="IPR000825">
    <property type="entry name" value="SUF_FeS_clus_asmbl_SufBD_core"/>
</dbReference>
<dbReference type="EMBL" id="AWTT01000012">
    <property type="protein sequence ID" value="KIS03703.1"/>
    <property type="molecule type" value="Genomic_DNA"/>
</dbReference>
<comment type="caution">
    <text evidence="2">The sequence shown here is derived from an EMBL/GenBank/DDBJ whole genome shotgun (WGS) entry which is preliminary data.</text>
</comment>
<keyword evidence="3" id="KW-1185">Reference proteome</keyword>
<dbReference type="Pfam" id="PF01458">
    <property type="entry name" value="SUFBD_core"/>
    <property type="match status" value="1"/>
</dbReference>
<dbReference type="Proteomes" id="UP000032279">
    <property type="component" value="Unassembled WGS sequence"/>
</dbReference>
<dbReference type="InterPro" id="IPR055346">
    <property type="entry name" value="Fe-S_cluster_assembly_SufBD"/>
</dbReference>
<dbReference type="InterPro" id="IPR037284">
    <property type="entry name" value="SUF_FeS_clus_asmbl_SufBD_sf"/>
</dbReference>
<evidence type="ECO:0000313" key="3">
    <source>
        <dbReference type="Proteomes" id="UP000032279"/>
    </source>
</evidence>
<gene>
    <name evidence="2" type="primary">sufD</name>
    <name evidence="2" type="ORF">WDC_0697</name>
</gene>
<evidence type="ECO:0000313" key="2">
    <source>
        <dbReference type="EMBL" id="KIS03703.1"/>
    </source>
</evidence>
<dbReference type="RefSeq" id="WP_044010383.1">
    <property type="nucleotide sequence ID" value="NZ_AWTT01000012.1"/>
</dbReference>
<dbReference type="GO" id="GO:0016226">
    <property type="term" value="P:iron-sulfur cluster assembly"/>
    <property type="evidence" value="ECO:0007669"/>
    <property type="project" value="InterPro"/>
</dbReference>
<evidence type="ECO:0000259" key="1">
    <source>
        <dbReference type="Pfam" id="PF01458"/>
    </source>
</evidence>
<dbReference type="STRING" id="1335616.WDC_0697"/>
<dbReference type="PANTHER" id="PTHR43575:SF1">
    <property type="entry name" value="PROTEIN ABCI7, CHLOROPLASTIC"/>
    <property type="match status" value="1"/>
</dbReference>
<sequence>MSIKKVLKTAEFQHPHFPKYLGIHYTPEDFDFHSDQNTCDWKWHANQNAIAEIKAKGGQISRIDACTIQSHQTQEILNFIHTHKKNHYVIQHFSQQISGLEVIIPENTIIQKPLNLNIDVFNQLSSNYSLLLNLGTNSRITINQQVIIAGQASNASLIMIGSQNDNSQLKLTTTILNHSNLNLVLFGNLDAARDCQTVWSLTPGIHGGLLGDVAINLNGQGSFGRLNVLKTGTVSDHCGLQASVNHYAPHTKSRINMRGVLFGKSKVNFTSIGNIVKGASGSDAQQESRLMTVGETTHGTVNPVLLIDENDVNAGHAASVGQYDLDELYYLLSRGIPIMQARKILVYDFISPVIQEFDKRIQKIITAAIEMGSGESFNDNL</sequence>